<dbReference type="InterPro" id="IPR024079">
    <property type="entry name" value="MetalloPept_cat_dom_sf"/>
</dbReference>
<sequence>MKLVMQLVCYMSKLEQIEINFIRVLNNNIQPDRLSQFNRYDQEGISGFQINTIDYNSIVMYPSFNSFAINSNLPTMERLDGSTWLANRTNLSVGDIEITDLLYGGLYAKLYFVTTEYESSPEDNFHAQDVYVKFYSDVNYSNRVSLNQNVDFKFKIVNTNEYSGTSSTNFYSKSLISGNQSYFIQNYTRTNMQYDYGDIEPVSYSQALIITQGFSYID</sequence>
<dbReference type="GO" id="GO:0004222">
    <property type="term" value="F:metalloendopeptidase activity"/>
    <property type="evidence" value="ECO:0007669"/>
    <property type="project" value="InterPro"/>
</dbReference>
<organism evidence="2">
    <name type="scientific">hydrothermal vent metagenome</name>
    <dbReference type="NCBI Taxonomy" id="652676"/>
    <lineage>
        <taxon>unclassified sequences</taxon>
        <taxon>metagenomes</taxon>
        <taxon>ecological metagenomes</taxon>
    </lineage>
</organism>
<reference evidence="2" key="1">
    <citation type="submission" date="2018-06" db="EMBL/GenBank/DDBJ databases">
        <authorList>
            <person name="Zhirakovskaya E."/>
        </authorList>
    </citation>
    <scope>NUCLEOTIDE SEQUENCE</scope>
</reference>
<dbReference type="AlphaFoldDB" id="A0A3B0TX60"/>
<dbReference type="SUPFAM" id="SSF55486">
    <property type="entry name" value="Metalloproteases ('zincins'), catalytic domain"/>
    <property type="match status" value="1"/>
</dbReference>
<evidence type="ECO:0000313" key="2">
    <source>
        <dbReference type="EMBL" id="VAW11646.1"/>
    </source>
</evidence>
<dbReference type="Gene3D" id="3.40.390.10">
    <property type="entry name" value="Collagenase (Catalytic Domain)"/>
    <property type="match status" value="1"/>
</dbReference>
<dbReference type="Pfam" id="PF01400">
    <property type="entry name" value="Astacin"/>
    <property type="match status" value="1"/>
</dbReference>
<feature type="domain" description="Peptidase M12A" evidence="1">
    <location>
        <begin position="20"/>
        <end position="103"/>
    </location>
</feature>
<dbReference type="InterPro" id="IPR001506">
    <property type="entry name" value="Peptidase_M12A"/>
</dbReference>
<gene>
    <name evidence="2" type="ORF">MNBD_BACTEROID03-1697</name>
</gene>
<proteinExistence type="predicted"/>
<dbReference type="GO" id="GO:0006508">
    <property type="term" value="P:proteolysis"/>
    <property type="evidence" value="ECO:0007669"/>
    <property type="project" value="InterPro"/>
</dbReference>
<evidence type="ECO:0000259" key="1">
    <source>
        <dbReference type="Pfam" id="PF01400"/>
    </source>
</evidence>
<dbReference type="EMBL" id="UOEL01000069">
    <property type="protein sequence ID" value="VAW11646.1"/>
    <property type="molecule type" value="Genomic_DNA"/>
</dbReference>
<name>A0A3B0TX60_9ZZZZ</name>
<accession>A0A3B0TX60</accession>
<protein>
    <recommendedName>
        <fullName evidence="1">Peptidase M12A domain-containing protein</fullName>
    </recommendedName>
</protein>